<name>A0A433LG91_9GAMM</name>
<accession>A0A433LG91</accession>
<evidence type="ECO:0000313" key="1">
    <source>
        <dbReference type="EMBL" id="RUR48815.1"/>
    </source>
</evidence>
<organism evidence="1 2">
    <name type="scientific">Vreelandella populi</name>
    <dbReference type="NCBI Taxonomy" id="2498858"/>
    <lineage>
        <taxon>Bacteria</taxon>
        <taxon>Pseudomonadati</taxon>
        <taxon>Pseudomonadota</taxon>
        <taxon>Gammaproteobacteria</taxon>
        <taxon>Oceanospirillales</taxon>
        <taxon>Halomonadaceae</taxon>
        <taxon>Vreelandella</taxon>
    </lineage>
</organism>
<sequence length="212" mass="23875">MITNDARLAWVLARDDGLRSQGVISMEMAELGCRVDCSAKGGVGAGSNVEYAAINTAIERMDLPRQSVGDFLNCRGALNDASMRKTATMAALSVSQLTARRLPGFAKWSPARQQMLYWVALAAIERVWVCLHDVPERIDHKGREEGRTLDEPWKIGKWLRGKHNQPLDLKRWGEQWSKAWQLLQDVAYELDDAGQIEIEELIGMKRRLQKAS</sequence>
<evidence type="ECO:0000313" key="2">
    <source>
        <dbReference type="Proteomes" id="UP000286912"/>
    </source>
</evidence>
<dbReference type="AlphaFoldDB" id="A0A433LG91"/>
<dbReference type="Proteomes" id="UP000286912">
    <property type="component" value="Unassembled WGS sequence"/>
</dbReference>
<dbReference type="EMBL" id="RZHD01000003">
    <property type="protein sequence ID" value="RUR48815.1"/>
    <property type="molecule type" value="Genomic_DNA"/>
</dbReference>
<dbReference type="RefSeq" id="WP_126981479.1">
    <property type="nucleotide sequence ID" value="NZ_RZHD01000003.1"/>
</dbReference>
<gene>
    <name evidence="1" type="ORF">ELY37_02895</name>
</gene>
<protein>
    <submittedName>
        <fullName evidence="1">Uncharacterized protein</fullName>
    </submittedName>
</protein>
<keyword evidence="2" id="KW-1185">Reference proteome</keyword>
<reference evidence="1 2" key="1">
    <citation type="submission" date="2018-12" db="EMBL/GenBank/DDBJ databases">
        <title>three novel Halomonas strain isolated from plants.</title>
        <authorList>
            <person name="Sun C."/>
        </authorList>
    </citation>
    <scope>NUCLEOTIDE SEQUENCE [LARGE SCALE GENOMIC DNA]</scope>
    <source>
        <strain evidence="1 2">RC</strain>
    </source>
</reference>
<comment type="caution">
    <text evidence="1">The sequence shown here is derived from an EMBL/GenBank/DDBJ whole genome shotgun (WGS) entry which is preliminary data.</text>
</comment>
<proteinExistence type="predicted"/>